<name>A0A4R8QIR2_9PEZI</name>
<keyword evidence="3" id="KW-1185">Reference proteome</keyword>
<dbReference type="AlphaFoldDB" id="A0A4R8QIR2"/>
<protein>
    <submittedName>
        <fullName evidence="2">Uncharacterized protein</fullName>
    </submittedName>
</protein>
<dbReference type="Proteomes" id="UP000295083">
    <property type="component" value="Unassembled WGS sequence"/>
</dbReference>
<reference evidence="2 3" key="1">
    <citation type="submission" date="2018-11" db="EMBL/GenBank/DDBJ databases">
        <title>Genome sequence and assembly of Colletotrichum spinosum.</title>
        <authorList>
            <person name="Gan P."/>
            <person name="Shirasu K."/>
        </authorList>
    </citation>
    <scope>NUCLEOTIDE SEQUENCE [LARGE SCALE GENOMIC DNA]</scope>
    <source>
        <strain evidence="2 3">CBS 515.97</strain>
    </source>
</reference>
<feature type="signal peptide" evidence="1">
    <location>
        <begin position="1"/>
        <end position="20"/>
    </location>
</feature>
<feature type="chain" id="PRO_5020706781" evidence="1">
    <location>
        <begin position="21"/>
        <end position="341"/>
    </location>
</feature>
<evidence type="ECO:0000313" key="3">
    <source>
        <dbReference type="Proteomes" id="UP000295083"/>
    </source>
</evidence>
<evidence type="ECO:0000313" key="2">
    <source>
        <dbReference type="EMBL" id="TDZ35435.1"/>
    </source>
</evidence>
<comment type="caution">
    <text evidence="2">The sequence shown here is derived from an EMBL/GenBank/DDBJ whole genome shotgun (WGS) entry which is preliminary data.</text>
</comment>
<sequence>MRFQPIVIAAVAALANPTLASPAKPMAHSDIEIHFLEDDGRSIDDLLPSIAKRSPDDIASGAPPLVPDAQYSTDCTSTDTMVYFYTWWEVMSAFCDKFNDRLDFGIRELSGIWSENLPGAGEAKEVRIHWSSRGDKCDHSCRQVFTRLFTAGGCRGLNFWMKQTAKLTYDGCGEVTYRYNLPAPAHVQRGTGLCWTDSKSAPYKPDDHVVEEFCDNALQYITKDGSGFTKNKNDIPGYYWTSYGERTADISDYNQTYDVGFVHFWIRPQWDNKDACPSEKQDVDAMIAEFSIDQCKEWYRKMHALPCGAPTGLSTGGRLYGDCFEWGSKGHGYYGLAAPAH</sequence>
<evidence type="ECO:0000256" key="1">
    <source>
        <dbReference type="SAM" id="SignalP"/>
    </source>
</evidence>
<accession>A0A4R8QIR2</accession>
<dbReference type="EMBL" id="QAPG01000041">
    <property type="protein sequence ID" value="TDZ35435.1"/>
    <property type="molecule type" value="Genomic_DNA"/>
</dbReference>
<keyword evidence="1" id="KW-0732">Signal</keyword>
<proteinExistence type="predicted"/>
<gene>
    <name evidence="2" type="ORF">C8035_v009321</name>
</gene>
<organism evidence="2 3">
    <name type="scientific">Colletotrichum spinosum</name>
    <dbReference type="NCBI Taxonomy" id="1347390"/>
    <lineage>
        <taxon>Eukaryota</taxon>
        <taxon>Fungi</taxon>
        <taxon>Dikarya</taxon>
        <taxon>Ascomycota</taxon>
        <taxon>Pezizomycotina</taxon>
        <taxon>Sordariomycetes</taxon>
        <taxon>Hypocreomycetidae</taxon>
        <taxon>Glomerellales</taxon>
        <taxon>Glomerellaceae</taxon>
        <taxon>Colletotrichum</taxon>
        <taxon>Colletotrichum orbiculare species complex</taxon>
    </lineage>
</organism>